<dbReference type="Proteomes" id="UP000431575">
    <property type="component" value="Unassembled WGS sequence"/>
</dbReference>
<dbReference type="RefSeq" id="WP_130081214.1">
    <property type="nucleotide sequence ID" value="NZ_RCXX01000007.1"/>
</dbReference>
<sequence>MRYRLPIDRLVNQLVPHYLSGRRFILFVQSALYPLRSLNERFRAFARERHIEARMTSQVIYFEWYLNYRFGQYLQDGRDRIFLRESESVGVDLYHERTEYRRPCTIWYNGEEITATDESEQPRPFYRLVEEKTIGRVSFMVCVPPVTIPAQELVYMLSFAVNRYRIAGKTYLIKIDKEEYEPNSNA</sequence>
<organism evidence="1 2">
    <name type="scientific">Bacteroides uniformis</name>
    <dbReference type="NCBI Taxonomy" id="820"/>
    <lineage>
        <taxon>Bacteria</taxon>
        <taxon>Pseudomonadati</taxon>
        <taxon>Bacteroidota</taxon>
        <taxon>Bacteroidia</taxon>
        <taxon>Bacteroidales</taxon>
        <taxon>Bacteroidaceae</taxon>
        <taxon>Bacteroides</taxon>
    </lineage>
</organism>
<protein>
    <submittedName>
        <fullName evidence="1">Uncharacterized protein</fullName>
    </submittedName>
</protein>
<gene>
    <name evidence="1" type="ORF">GAP41_12840</name>
</gene>
<proteinExistence type="predicted"/>
<dbReference type="EMBL" id="WCTM01000007">
    <property type="protein sequence ID" value="KAB4241626.1"/>
    <property type="molecule type" value="Genomic_DNA"/>
</dbReference>
<evidence type="ECO:0000313" key="2">
    <source>
        <dbReference type="Proteomes" id="UP000431575"/>
    </source>
</evidence>
<evidence type="ECO:0000313" key="1">
    <source>
        <dbReference type="EMBL" id="KAB4241626.1"/>
    </source>
</evidence>
<comment type="caution">
    <text evidence="1">The sequence shown here is derived from an EMBL/GenBank/DDBJ whole genome shotgun (WGS) entry which is preliminary data.</text>
</comment>
<dbReference type="AlphaFoldDB" id="A0A4Q5E7E0"/>
<accession>A0A4Q5E7E0</accession>
<name>A0A4Q5E7E0_BACUN</name>
<reference evidence="1 2" key="1">
    <citation type="journal article" date="2019" name="Nat. Med.">
        <title>A library of human gut bacterial isolates paired with longitudinal multiomics data enables mechanistic microbiome research.</title>
        <authorList>
            <person name="Poyet M."/>
            <person name="Groussin M."/>
            <person name="Gibbons S.M."/>
            <person name="Avila-Pacheco J."/>
            <person name="Jiang X."/>
            <person name="Kearney S.M."/>
            <person name="Perrotta A.R."/>
            <person name="Berdy B."/>
            <person name="Zhao S."/>
            <person name="Lieberman T.D."/>
            <person name="Swanson P.K."/>
            <person name="Smith M."/>
            <person name="Roesemann S."/>
            <person name="Alexander J.E."/>
            <person name="Rich S.A."/>
            <person name="Livny J."/>
            <person name="Vlamakis H."/>
            <person name="Clish C."/>
            <person name="Bullock K."/>
            <person name="Deik A."/>
            <person name="Scott J."/>
            <person name="Pierce K.A."/>
            <person name="Xavier R.J."/>
            <person name="Alm E.J."/>
        </authorList>
    </citation>
    <scope>NUCLEOTIDE SEQUENCE [LARGE SCALE GENOMIC DNA]</scope>
    <source>
        <strain evidence="1 2">BIOML-A6</strain>
    </source>
</reference>